<dbReference type="AlphaFoldDB" id="A0A930VI74"/>
<evidence type="ECO:0000313" key="5">
    <source>
        <dbReference type="EMBL" id="MBF4767148.1"/>
    </source>
</evidence>
<dbReference type="Proteomes" id="UP000660668">
    <property type="component" value="Unassembled WGS sequence"/>
</dbReference>
<dbReference type="InterPro" id="IPR050721">
    <property type="entry name" value="Trk_Ktr_HKT_K-transport"/>
</dbReference>
<feature type="transmembrane region" description="Helical" evidence="2">
    <location>
        <begin position="34"/>
        <end position="60"/>
    </location>
</feature>
<evidence type="ECO:0000259" key="3">
    <source>
        <dbReference type="PROSITE" id="PS51201"/>
    </source>
</evidence>
<sequence length="354" mass="37836">MVLTVHRPDRGTTGPVSAVRAGGGRSLKRIRQALVGLAAVTILGTTGYVLLGFTLLEAVYQTVTTVATVGFREVRPLTPAGQVFTIVLILLGVGTVLYNLSVILEAVTEGHLREHLERRHMDRDIAAMHDHVIICGYGRVGRSAAEFLAAHGHRLVVVDNDPARLEQVPTGTAHLCGDVTDDTVLCEAGIDRARAVIAALDTDADTVYVTLSARAIRPDLVIIARARTTGSKAKLVLAGADRAVNPQRIGGRRMAVFALQPDVAEFLDVVMHDDEMDFQVQEVHIERGSSMVGRSVGELELQQRTGALVLAVRRGTGLPFEPHPPDDLVLPAGSVLIALGTESELDSLAQLSSL</sequence>
<dbReference type="SUPFAM" id="SSF81324">
    <property type="entry name" value="Voltage-gated potassium channels"/>
    <property type="match status" value="1"/>
</dbReference>
<keyword evidence="6" id="KW-1185">Reference proteome</keyword>
<dbReference type="EMBL" id="JADKPO010000005">
    <property type="protein sequence ID" value="MBF4767148.1"/>
    <property type="molecule type" value="Genomic_DNA"/>
</dbReference>
<keyword evidence="5" id="KW-0407">Ion channel</keyword>
<feature type="domain" description="RCK N-terminal" evidence="3">
    <location>
        <begin position="129"/>
        <end position="244"/>
    </location>
</feature>
<dbReference type="Pfam" id="PF02080">
    <property type="entry name" value="TrkA_C"/>
    <property type="match status" value="1"/>
</dbReference>
<keyword evidence="2" id="KW-1133">Transmembrane helix</keyword>
<evidence type="ECO:0000313" key="6">
    <source>
        <dbReference type="Proteomes" id="UP000660668"/>
    </source>
</evidence>
<evidence type="ECO:0000256" key="1">
    <source>
        <dbReference type="ARBA" id="ARBA00004651"/>
    </source>
</evidence>
<dbReference type="InterPro" id="IPR036721">
    <property type="entry name" value="RCK_C_sf"/>
</dbReference>
<evidence type="ECO:0000259" key="4">
    <source>
        <dbReference type="PROSITE" id="PS51202"/>
    </source>
</evidence>
<dbReference type="PANTHER" id="PTHR43833:SF9">
    <property type="entry name" value="POTASSIUM CHANNEL PROTEIN YUGO-RELATED"/>
    <property type="match status" value="1"/>
</dbReference>
<protein>
    <submittedName>
        <fullName evidence="5">Potassium channel protein</fullName>
    </submittedName>
</protein>
<reference evidence="5" key="1">
    <citation type="submission" date="2020-11" db="EMBL/GenBank/DDBJ databases">
        <title>Nocardioides cynanchi sp. nov., isolated from soil of rhizosphere of Cynanchum wilfordii.</title>
        <authorList>
            <person name="Lee J.-S."/>
            <person name="Suh M.K."/>
            <person name="Kim J.-S."/>
        </authorList>
    </citation>
    <scope>NUCLEOTIDE SEQUENCE</scope>
    <source>
        <strain evidence="5">KCTC 19276</strain>
    </source>
</reference>
<feature type="transmembrane region" description="Helical" evidence="2">
    <location>
        <begin position="80"/>
        <end position="104"/>
    </location>
</feature>
<dbReference type="Pfam" id="PF07885">
    <property type="entry name" value="Ion_trans_2"/>
    <property type="match status" value="1"/>
</dbReference>
<name>A0A930VI74_9ACTN</name>
<dbReference type="PROSITE" id="PS51201">
    <property type="entry name" value="RCK_N"/>
    <property type="match status" value="1"/>
</dbReference>
<dbReference type="Gene3D" id="3.30.70.1450">
    <property type="entry name" value="Regulator of K+ conductance, C-terminal domain"/>
    <property type="match status" value="1"/>
</dbReference>
<dbReference type="PANTHER" id="PTHR43833">
    <property type="entry name" value="POTASSIUM CHANNEL PROTEIN 2-RELATED-RELATED"/>
    <property type="match status" value="1"/>
</dbReference>
<dbReference type="PROSITE" id="PS51202">
    <property type="entry name" value="RCK_C"/>
    <property type="match status" value="1"/>
</dbReference>
<evidence type="ECO:0000256" key="2">
    <source>
        <dbReference type="SAM" id="Phobius"/>
    </source>
</evidence>
<dbReference type="GO" id="GO:0008324">
    <property type="term" value="F:monoatomic cation transmembrane transporter activity"/>
    <property type="evidence" value="ECO:0007669"/>
    <property type="project" value="InterPro"/>
</dbReference>
<dbReference type="InterPro" id="IPR003148">
    <property type="entry name" value="RCK_N"/>
</dbReference>
<proteinExistence type="predicted"/>
<dbReference type="GO" id="GO:0006813">
    <property type="term" value="P:potassium ion transport"/>
    <property type="evidence" value="ECO:0007669"/>
    <property type="project" value="InterPro"/>
</dbReference>
<keyword evidence="5" id="KW-0813">Transport</keyword>
<keyword evidence="5" id="KW-0406">Ion transport</keyword>
<gene>
    <name evidence="5" type="ORF">ISU10_05150</name>
</gene>
<dbReference type="SUPFAM" id="SSF51735">
    <property type="entry name" value="NAD(P)-binding Rossmann-fold domains"/>
    <property type="match status" value="1"/>
</dbReference>
<dbReference type="GO" id="GO:0005886">
    <property type="term" value="C:plasma membrane"/>
    <property type="evidence" value="ECO:0007669"/>
    <property type="project" value="UniProtKB-SubCell"/>
</dbReference>
<feature type="domain" description="RCK C-terminal" evidence="4">
    <location>
        <begin position="268"/>
        <end position="354"/>
    </location>
</feature>
<dbReference type="InterPro" id="IPR013099">
    <property type="entry name" value="K_chnl_dom"/>
</dbReference>
<comment type="subcellular location">
    <subcellularLocation>
        <location evidence="1">Cell membrane</location>
        <topology evidence="1">Multi-pass membrane protein</topology>
    </subcellularLocation>
</comment>
<accession>A0A930VI74</accession>
<organism evidence="5 6">
    <name type="scientific">Nocardioides agariphilus</name>
    <dbReference type="NCBI Taxonomy" id="433664"/>
    <lineage>
        <taxon>Bacteria</taxon>
        <taxon>Bacillati</taxon>
        <taxon>Actinomycetota</taxon>
        <taxon>Actinomycetes</taxon>
        <taxon>Propionibacteriales</taxon>
        <taxon>Nocardioidaceae</taxon>
        <taxon>Nocardioides</taxon>
    </lineage>
</organism>
<dbReference type="SUPFAM" id="SSF116726">
    <property type="entry name" value="TrkA C-terminal domain-like"/>
    <property type="match status" value="1"/>
</dbReference>
<dbReference type="Pfam" id="PF02254">
    <property type="entry name" value="TrkA_N"/>
    <property type="match status" value="1"/>
</dbReference>
<dbReference type="Gene3D" id="1.10.287.70">
    <property type="match status" value="1"/>
</dbReference>
<comment type="caution">
    <text evidence="5">The sequence shown here is derived from an EMBL/GenBank/DDBJ whole genome shotgun (WGS) entry which is preliminary data.</text>
</comment>
<dbReference type="RefSeq" id="WP_194695304.1">
    <property type="nucleotide sequence ID" value="NZ_JADKPO010000005.1"/>
</dbReference>
<dbReference type="Gene3D" id="3.40.50.720">
    <property type="entry name" value="NAD(P)-binding Rossmann-like Domain"/>
    <property type="match status" value="1"/>
</dbReference>
<dbReference type="InterPro" id="IPR036291">
    <property type="entry name" value="NAD(P)-bd_dom_sf"/>
</dbReference>
<keyword evidence="2" id="KW-0812">Transmembrane</keyword>
<keyword evidence="2" id="KW-0472">Membrane</keyword>
<dbReference type="InterPro" id="IPR006037">
    <property type="entry name" value="RCK_C"/>
</dbReference>